<dbReference type="EMBL" id="LT598486">
    <property type="protein sequence ID" value="SCW03315.1"/>
    <property type="molecule type" value="Genomic_DNA"/>
</dbReference>
<keyword evidence="14" id="KW-1185">Reference proteome</keyword>
<organism evidence="13 14">
    <name type="scientific">Lachancea fermentati</name>
    <name type="common">Zygosaccharomyces fermentati</name>
    <dbReference type="NCBI Taxonomy" id="4955"/>
    <lineage>
        <taxon>Eukaryota</taxon>
        <taxon>Fungi</taxon>
        <taxon>Dikarya</taxon>
        <taxon>Ascomycota</taxon>
        <taxon>Saccharomycotina</taxon>
        <taxon>Saccharomycetes</taxon>
        <taxon>Saccharomycetales</taxon>
        <taxon>Saccharomycetaceae</taxon>
        <taxon>Lachancea</taxon>
    </lineage>
</organism>
<keyword evidence="2" id="KW-0813">Transport</keyword>
<dbReference type="Pfam" id="PF18378">
    <property type="entry name" value="Nup188_C"/>
    <property type="match status" value="1"/>
</dbReference>
<dbReference type="GO" id="GO:0006606">
    <property type="term" value="P:protein import into nucleus"/>
    <property type="evidence" value="ECO:0007669"/>
    <property type="project" value="TreeGrafter"/>
</dbReference>
<feature type="domain" description="Nucleoporin Nup188 N-terminal subdomain III" evidence="12">
    <location>
        <begin position="525"/>
        <end position="941"/>
    </location>
</feature>
<reference evidence="13 14" key="1">
    <citation type="submission" date="2016-03" db="EMBL/GenBank/DDBJ databases">
        <authorList>
            <person name="Devillers H."/>
        </authorList>
    </citation>
    <scope>NUCLEOTIDE SEQUENCE [LARGE SCALE GENOMIC DNA]</scope>
    <source>
        <strain evidence="13">CBS 6772</strain>
    </source>
</reference>
<dbReference type="Pfam" id="PF10487">
    <property type="entry name" value="Nup188_N"/>
    <property type="match status" value="1"/>
</dbReference>
<name>A0A1G4MHS4_LACFM</name>
<evidence type="ECO:0000313" key="14">
    <source>
        <dbReference type="Proteomes" id="UP000190831"/>
    </source>
</evidence>
<dbReference type="PANTHER" id="PTHR31431:SF1">
    <property type="entry name" value="NUCLEOPORIN NUP188"/>
    <property type="match status" value="1"/>
</dbReference>
<dbReference type="PANTHER" id="PTHR31431">
    <property type="entry name" value="NUCLEOPORIN NUP188 HOMOLOG"/>
    <property type="match status" value="1"/>
</dbReference>
<evidence type="ECO:0000256" key="6">
    <source>
        <dbReference type="ARBA" id="ARBA00023132"/>
    </source>
</evidence>
<dbReference type="InterPro" id="IPR048883">
    <property type="entry name" value="Nup188_N-subdom_III"/>
</dbReference>
<keyword evidence="3" id="KW-0509">mRNA transport</keyword>
<protein>
    <recommendedName>
        <fullName evidence="9">Nucleoporin NUP188</fullName>
    </recommendedName>
</protein>
<sequence length="1621" mass="183147">MSTAAMSFASVYNFINSCQDSSSAKEEPTQFISKFLLENKSLIVNPSSFIQVNDSKVPPEGSFVLRGITYKVTQKNCEDSKKLSSLLNISSEECLRIIAQVNQRITALKNREIFYAQQILQERNSTIDIALLLINKGTDCPDIDQEFLTILFKEKNKILTDLIGILRELSLETRITAEESYSDQDAELNSLKKSYDLLYMNKILELISVLIIDSKTPSELIIMWFNLLKDTNYLSNFMTLNNVSDETCQRLEALTTIDTILFLGFEVSNSTINVEAPYFKDSKCFKLINKTLIELPNNPVIMYYWSFVLSLKSYLLEEQPEENVDFVRSVFGSTSISQIISLLVSKAEGFGVFTSLVHISQALNTDKVWSVILSSLLTLSLSFLSITEVTAETIKQILIETPRNFVENFLSNEEFEKKLVILRAKLPLIHESLIPMLKLTAVHSDFAHFEWKELNTYAKELKLSEITYDLAADDGFGPDSSDLIVLKKELLINPPMEFDRNILLPIPKNTKGKIVPTSSSTQDAVIFMYNYNGWSLLGRILQNICDTYTEFDDPEKREEKTNVAVAIIDLISNTIGGDTPIERSTEILQHLSGYVEDGDIISVLFKTFEQALHSRDMNVLCAGLNLMVQITPNFPHFVWSHLARSDLIDRNGKEGLAVTILGNTELSTGEYKFSILLVKLVDRLVTESLSLDTNFPDRIKSEILGGLVAHLIHIYESFQYWKYAKETQRIELGLQLTLLFSKVLYAVYGIDPDSLPKDKVTKVLAESAEHIILGFLGSQSPDIRAVNSILNILTASNITDKSPSRHIPCESNHAILITESFELVSLLIAVRSLLQLAPSTLEKLIFTNASCFVGIYTSRYDLRSPVIKLFTYLVQAPWDKDLPSLLSYLGHEHASILLESIAFDLQAPLMDHKLLKSLYNFFSAVMEGKQDGLSILFLTGEVASFEKDADAKGTSQTFSCSILEILKKNALKLDTLPESVGAHLLDAIAYAFNTWTAARNHEIDNEFIFALIKRLESFKPQKLSANNSTDDFAKLSNEYKLISRITEILALSIFTSPTKNAKIFELLNRNDLAAMVNPFFSIEGYNKILHENLQKNFEAKWPKLKLERFTTSLLLRSSKPHQASLYDISLMDQFFDNDEKWFGTKAVKGYRDEVIAASINVQFVNNQILAAKSWGALLTSYVKKSPVALQMSFIDILENLLQINVKSGIEAPLFTDVYLERLELCFYILYSFMKTSNPIPENRLVALLLHLMDIIKSKEMKFLSCILQSGNNNYYRPVIRSILILLSLTKSKTKLVESISDQILEFFELVFSKGVNLIISELLSEINTSSSNGKTPIIANIADRIQDLFLLLSLFTKIKELKPPSNFNMVLASSLNEVGTLKVLLNLYSSSHLFNFNEEPIFSDISLTFLSELCSVDRVAEKLITNGLFSVILESPVSVAIQRGNVKPHIQPRLHNIWSNGLLSIILQLLSKFGSKILPECCLFVSYFSKQFECAISTWSSPSLAVSNAVIQETSQIIFLQQMFSVTDYQNYLTDSNIRTKIVDDTEVIELFHGLDTTTEKMELSAAFNHLLTHPKYLSSRIVPTTLEEQRLLEDDESRLIFVKKIINEIRTLQKSLSADY</sequence>
<feature type="domain" description="Nucleoporin Nup188 N-terminal" evidence="10">
    <location>
        <begin position="32"/>
        <end position="467"/>
    </location>
</feature>
<keyword evidence="5" id="KW-0811">Translocation</keyword>
<dbReference type="Pfam" id="PF21093">
    <property type="entry name" value="Nup188_N-subdom_III"/>
    <property type="match status" value="1"/>
</dbReference>
<comment type="similarity">
    <text evidence="8">Belongs to the Nup188 family.</text>
</comment>
<evidence type="ECO:0000256" key="3">
    <source>
        <dbReference type="ARBA" id="ARBA00022816"/>
    </source>
</evidence>
<comment type="subcellular location">
    <subcellularLocation>
        <location evidence="1">Nucleus</location>
        <location evidence="1">Nuclear pore complex</location>
    </subcellularLocation>
</comment>
<dbReference type="GO" id="GO:0051028">
    <property type="term" value="P:mRNA transport"/>
    <property type="evidence" value="ECO:0007669"/>
    <property type="project" value="UniProtKB-KW"/>
</dbReference>
<gene>
    <name evidence="13" type="ORF">LAFE_0G07712G</name>
</gene>
<dbReference type="GO" id="GO:0006405">
    <property type="term" value="P:RNA export from nucleus"/>
    <property type="evidence" value="ECO:0007669"/>
    <property type="project" value="TreeGrafter"/>
</dbReference>
<feature type="domain" description="Nuclear pore protein Nup188 C-terminal" evidence="11">
    <location>
        <begin position="1247"/>
        <end position="1595"/>
    </location>
</feature>
<keyword evidence="6" id="KW-0906">Nuclear pore complex</keyword>
<dbReference type="InterPro" id="IPR041634">
    <property type="entry name" value="Nup188_C"/>
</dbReference>
<evidence type="ECO:0000259" key="10">
    <source>
        <dbReference type="Pfam" id="PF10487"/>
    </source>
</evidence>
<evidence type="ECO:0000256" key="2">
    <source>
        <dbReference type="ARBA" id="ARBA00022448"/>
    </source>
</evidence>
<dbReference type="InterPro" id="IPR018864">
    <property type="entry name" value="Nucleoporin_Nup188_N"/>
</dbReference>
<accession>A0A1G4MHS4</accession>
<keyword evidence="4" id="KW-0653">Protein transport</keyword>
<evidence type="ECO:0000259" key="12">
    <source>
        <dbReference type="Pfam" id="PF21093"/>
    </source>
</evidence>
<evidence type="ECO:0000313" key="13">
    <source>
        <dbReference type="EMBL" id="SCW03315.1"/>
    </source>
</evidence>
<dbReference type="OrthoDB" id="102511at2759"/>
<evidence type="ECO:0000256" key="1">
    <source>
        <dbReference type="ARBA" id="ARBA00004567"/>
    </source>
</evidence>
<keyword evidence="7" id="KW-0539">Nucleus</keyword>
<dbReference type="STRING" id="4955.A0A1G4MHS4"/>
<evidence type="ECO:0000256" key="8">
    <source>
        <dbReference type="ARBA" id="ARBA00038387"/>
    </source>
</evidence>
<proteinExistence type="inferred from homology"/>
<evidence type="ECO:0000256" key="7">
    <source>
        <dbReference type="ARBA" id="ARBA00023242"/>
    </source>
</evidence>
<dbReference type="Gene3D" id="1.25.10.70">
    <property type="match status" value="1"/>
</dbReference>
<dbReference type="InterPro" id="IPR044840">
    <property type="entry name" value="Nup188"/>
</dbReference>
<evidence type="ECO:0000256" key="4">
    <source>
        <dbReference type="ARBA" id="ARBA00022927"/>
    </source>
</evidence>
<dbReference type="GO" id="GO:0017056">
    <property type="term" value="F:structural constituent of nuclear pore"/>
    <property type="evidence" value="ECO:0007669"/>
    <property type="project" value="InterPro"/>
</dbReference>
<dbReference type="Proteomes" id="UP000190831">
    <property type="component" value="Chromosome G"/>
</dbReference>
<evidence type="ECO:0000259" key="11">
    <source>
        <dbReference type="Pfam" id="PF18378"/>
    </source>
</evidence>
<evidence type="ECO:0000256" key="5">
    <source>
        <dbReference type="ARBA" id="ARBA00023010"/>
    </source>
</evidence>
<evidence type="ECO:0000256" key="9">
    <source>
        <dbReference type="ARBA" id="ARBA00040174"/>
    </source>
</evidence>
<dbReference type="OMA" id="HSWKFFA"/>
<dbReference type="GO" id="GO:0044611">
    <property type="term" value="C:nuclear pore inner ring"/>
    <property type="evidence" value="ECO:0007669"/>
    <property type="project" value="TreeGrafter"/>
</dbReference>